<proteinExistence type="predicted"/>
<sequence>YCCSVCCSVSLFYFAALPAALSPCSTLLLRFLLCLPLYLLVLLCCSVCCSVSLFYFAALPAALSPCSTLLLWLLLYLLVLLSCCVCCSISLFYFAALPAAPYPCSTLLLCLLLCLLVLLCCSVCCSISFFYFAALTNCSVSVLYMCTVTLQGDNKLVDRYKTPEGASWQTVREVDKAAGTMKTTTTFDGFPDVACVQQLVKL</sequence>
<gene>
    <name evidence="2" type="ORF">RRG08_013617</name>
</gene>
<feature type="transmembrane region" description="Helical" evidence="1">
    <location>
        <begin position="106"/>
        <end position="135"/>
    </location>
</feature>
<dbReference type="AlphaFoldDB" id="A0AAE0YE80"/>
<comment type="caution">
    <text evidence="2">The sequence shown here is derived from an EMBL/GenBank/DDBJ whole genome shotgun (WGS) entry which is preliminary data.</text>
</comment>
<feature type="transmembrane region" description="Helical" evidence="1">
    <location>
        <begin position="37"/>
        <end position="57"/>
    </location>
</feature>
<evidence type="ECO:0000313" key="3">
    <source>
        <dbReference type="Proteomes" id="UP001283361"/>
    </source>
</evidence>
<keyword evidence="3" id="KW-1185">Reference proteome</keyword>
<evidence type="ECO:0000313" key="2">
    <source>
        <dbReference type="EMBL" id="KAK3742370.1"/>
    </source>
</evidence>
<feature type="non-terminal residue" evidence="2">
    <location>
        <position position="1"/>
    </location>
</feature>
<evidence type="ECO:0000256" key="1">
    <source>
        <dbReference type="SAM" id="Phobius"/>
    </source>
</evidence>
<reference evidence="2" key="1">
    <citation type="journal article" date="2023" name="G3 (Bethesda)">
        <title>A reference genome for the long-term kleptoplast-retaining sea slug Elysia crispata morphotype clarki.</title>
        <authorList>
            <person name="Eastman K.E."/>
            <person name="Pendleton A.L."/>
            <person name="Shaikh M.A."/>
            <person name="Suttiyut T."/>
            <person name="Ogas R."/>
            <person name="Tomko P."/>
            <person name="Gavelis G."/>
            <person name="Widhalm J.R."/>
            <person name="Wisecaver J.H."/>
        </authorList>
    </citation>
    <scope>NUCLEOTIDE SEQUENCE</scope>
    <source>
        <strain evidence="2">ECLA1</strain>
    </source>
</reference>
<name>A0AAE0YE80_9GAST</name>
<keyword evidence="1" id="KW-0472">Membrane</keyword>
<keyword evidence="1" id="KW-0812">Transmembrane</keyword>
<keyword evidence="1" id="KW-1133">Transmembrane helix</keyword>
<feature type="transmembrane region" description="Helical" evidence="1">
    <location>
        <begin position="69"/>
        <end position="94"/>
    </location>
</feature>
<dbReference type="Proteomes" id="UP001283361">
    <property type="component" value="Unassembled WGS sequence"/>
</dbReference>
<organism evidence="2 3">
    <name type="scientific">Elysia crispata</name>
    <name type="common">lettuce slug</name>
    <dbReference type="NCBI Taxonomy" id="231223"/>
    <lineage>
        <taxon>Eukaryota</taxon>
        <taxon>Metazoa</taxon>
        <taxon>Spiralia</taxon>
        <taxon>Lophotrochozoa</taxon>
        <taxon>Mollusca</taxon>
        <taxon>Gastropoda</taxon>
        <taxon>Heterobranchia</taxon>
        <taxon>Euthyneura</taxon>
        <taxon>Panpulmonata</taxon>
        <taxon>Sacoglossa</taxon>
        <taxon>Placobranchoidea</taxon>
        <taxon>Plakobranchidae</taxon>
        <taxon>Elysia</taxon>
    </lineage>
</organism>
<accession>A0AAE0YE80</accession>
<protein>
    <submittedName>
        <fullName evidence="2">Uncharacterized protein</fullName>
    </submittedName>
</protein>
<dbReference type="EMBL" id="JAWDGP010006360">
    <property type="protein sequence ID" value="KAK3742370.1"/>
    <property type="molecule type" value="Genomic_DNA"/>
</dbReference>